<dbReference type="PANTHER" id="PTHR10039:SF16">
    <property type="entry name" value="GPI INOSITOL-DEACYLASE"/>
    <property type="match status" value="1"/>
</dbReference>
<dbReference type="STRING" id="436010.A0A166WIP8"/>
<dbReference type="Pfam" id="PF24883">
    <property type="entry name" value="NPHP3_N"/>
    <property type="match status" value="1"/>
</dbReference>
<name>A0A166WIP8_9AGAM</name>
<feature type="domain" description="Nephrocystin 3-like N-terminal" evidence="3">
    <location>
        <begin position="111"/>
        <end position="273"/>
    </location>
</feature>
<feature type="compositionally biased region" description="Basic residues" evidence="2">
    <location>
        <begin position="1"/>
        <end position="10"/>
    </location>
</feature>
<dbReference type="EMBL" id="KV417481">
    <property type="protein sequence ID" value="KZP33797.1"/>
    <property type="molecule type" value="Genomic_DNA"/>
</dbReference>
<gene>
    <name evidence="4" type="ORF">FIBSPDRAFT_881318</name>
</gene>
<sequence>MYRSTTRKRSLSAAGFKASEENDNGEPRRKELRLEVNAEQRDDRPKLRDISNASTFNTVGTSGSAVVNNVGGHYINYSVYLAGNDEICRWLAAPDPSKNYHAAREAHHTHTGSWFTRGEVFLRWKDLPDHPLWPESALKVSYATSSTAIEDVAWHCEEQALSACAYFFFDNRNAEGELSFHEKFVHSLILQLWHQLGRIPAALMGIYGNGPSHPQPSLTTLQNTLQATIGEFQHVYIIIDALDECVDKERLLLWFKEISHWQSGKLHMLLSSRQERGIEDHIVAIARLERLSLAGGSANPDITKFLDGSLSRLKKWAPETRAIVRDTLLEGADGSFRWVALQYQELSQCSNLRSLKQQLRALPKDIEETYQRLLCNSSHPDDLRTFLIWVAFSARPIKFEELAEVVTVDFRAGGKPCYDHDLRYMDSGDVLAICSGFVTEFEGMAKISKCEPDCTKPQVQESSSWHTCPSKNTFCQTKYWVARQLTSKSTLASPML</sequence>
<dbReference type="AlphaFoldDB" id="A0A166WIP8"/>
<evidence type="ECO:0000313" key="4">
    <source>
        <dbReference type="EMBL" id="KZP33797.1"/>
    </source>
</evidence>
<evidence type="ECO:0000256" key="2">
    <source>
        <dbReference type="SAM" id="MobiDB-lite"/>
    </source>
</evidence>
<keyword evidence="1" id="KW-0677">Repeat</keyword>
<reference evidence="4" key="1">
    <citation type="journal article" date="2016" name="Mol. Biol. Evol.">
        <title>Comparative Genomics of Early-Diverging Mushroom-Forming Fungi Provides Insights into the Origins of Lignocellulose Decay Capabilities.</title>
        <authorList>
            <person name="Nagy L.G."/>
            <person name="Riley R."/>
            <person name="Tritt A."/>
            <person name="Adam C."/>
            <person name="Daum C."/>
            <person name="Floudas D."/>
            <person name="Sun H."/>
            <person name="Yadav J.S."/>
            <person name="Pangilinan J."/>
            <person name="Larsson K.H."/>
            <person name="Matsuura K."/>
            <person name="Barry K."/>
            <person name="Labutti K."/>
            <person name="Kuo R."/>
            <person name="Ohm R.A."/>
            <person name="Bhattacharya S.S."/>
            <person name="Shirouzu T."/>
            <person name="Yoshinaga Y."/>
            <person name="Martin F.M."/>
            <person name="Grigoriev I.V."/>
            <person name="Hibbett D.S."/>
        </authorList>
    </citation>
    <scope>NUCLEOTIDE SEQUENCE [LARGE SCALE GENOMIC DNA]</scope>
    <source>
        <strain evidence="4">CBS 109695</strain>
    </source>
</reference>
<accession>A0A166WIP8</accession>
<feature type="region of interest" description="Disordered" evidence="2">
    <location>
        <begin position="1"/>
        <end position="32"/>
    </location>
</feature>
<dbReference type="PANTHER" id="PTHR10039">
    <property type="entry name" value="AMELOGENIN"/>
    <property type="match status" value="1"/>
</dbReference>
<evidence type="ECO:0000259" key="3">
    <source>
        <dbReference type="Pfam" id="PF24883"/>
    </source>
</evidence>
<dbReference type="InterPro" id="IPR056884">
    <property type="entry name" value="NPHP3-like_N"/>
</dbReference>
<proteinExistence type="predicted"/>
<evidence type="ECO:0000256" key="1">
    <source>
        <dbReference type="ARBA" id="ARBA00022737"/>
    </source>
</evidence>
<organism evidence="4">
    <name type="scientific">Athelia psychrophila</name>
    <dbReference type="NCBI Taxonomy" id="1759441"/>
    <lineage>
        <taxon>Eukaryota</taxon>
        <taxon>Fungi</taxon>
        <taxon>Dikarya</taxon>
        <taxon>Basidiomycota</taxon>
        <taxon>Agaricomycotina</taxon>
        <taxon>Agaricomycetes</taxon>
        <taxon>Agaricomycetidae</taxon>
        <taxon>Atheliales</taxon>
        <taxon>Atheliaceae</taxon>
        <taxon>Athelia</taxon>
    </lineage>
</organism>
<dbReference type="OrthoDB" id="7464126at2759"/>
<protein>
    <recommendedName>
        <fullName evidence="3">Nephrocystin 3-like N-terminal domain-containing protein</fullName>
    </recommendedName>
</protein>